<organism evidence="1 2">
    <name type="scientific">Panagrolaimus sp. PS1159</name>
    <dbReference type="NCBI Taxonomy" id="55785"/>
    <lineage>
        <taxon>Eukaryota</taxon>
        <taxon>Metazoa</taxon>
        <taxon>Ecdysozoa</taxon>
        <taxon>Nematoda</taxon>
        <taxon>Chromadorea</taxon>
        <taxon>Rhabditida</taxon>
        <taxon>Tylenchina</taxon>
        <taxon>Panagrolaimomorpha</taxon>
        <taxon>Panagrolaimoidea</taxon>
        <taxon>Panagrolaimidae</taxon>
        <taxon>Panagrolaimus</taxon>
    </lineage>
</organism>
<evidence type="ECO:0000313" key="2">
    <source>
        <dbReference type="WBParaSite" id="PS1159_v2.g22788.t1"/>
    </source>
</evidence>
<accession>A0AC35G259</accession>
<proteinExistence type="predicted"/>
<dbReference type="WBParaSite" id="PS1159_v2.g22788.t1">
    <property type="protein sequence ID" value="PS1159_v2.g22788.t1"/>
    <property type="gene ID" value="PS1159_v2.g22788"/>
</dbReference>
<name>A0AC35G259_9BILA</name>
<evidence type="ECO:0000313" key="1">
    <source>
        <dbReference type="Proteomes" id="UP000887580"/>
    </source>
</evidence>
<reference evidence="2" key="1">
    <citation type="submission" date="2022-11" db="UniProtKB">
        <authorList>
            <consortium name="WormBaseParasite"/>
        </authorList>
    </citation>
    <scope>IDENTIFICATION</scope>
</reference>
<sequence length="157" mass="18663">MEVQKLEIILWLEFSKLFSLKFASNHFLDLLRSNISDLIYSECFLNAKKDTVKAIAFSRWLNVSEEELFDSILKWAKYNISKDDESFEESLKEILKDILPQIRFPIMHVSYLEKNEDIKILFKTEELENIIFDAKNFANNQKITNASPFIKSLRCWR</sequence>
<protein>
    <submittedName>
        <fullName evidence="2">BACK domain-containing protein</fullName>
    </submittedName>
</protein>
<dbReference type="Proteomes" id="UP000887580">
    <property type="component" value="Unplaced"/>
</dbReference>